<dbReference type="RefSeq" id="WP_018326821.1">
    <property type="nucleotide sequence ID" value="NZ_JACHBK010000002.1"/>
</dbReference>
<comment type="caution">
    <text evidence="2">The sequence shown here is derived from an EMBL/GenBank/DDBJ whole genome shotgun (WGS) entry which is preliminary data.</text>
</comment>
<sequence>MFGMSVFQLVLERLKAEEDEQGKAYDEQLPPANIRGLNAGFVGNLASSGTIDSGAVQRAYFDTASEAMRAPPKPAARPVMPDHLSRIRPEQVAADLGLTDMETAMGLTDKRRRFAAENHPDRHHPDFRNNATIRMKIANMLIDEAQRRLRLMQRS</sequence>
<reference evidence="2 3" key="1">
    <citation type="submission" date="2020-08" db="EMBL/GenBank/DDBJ databases">
        <title>Genomic Encyclopedia of Type Strains, Phase IV (KMG-V): Genome sequencing to study the core and pangenomes of soil and plant-associated prokaryotes.</title>
        <authorList>
            <person name="Whitman W."/>
        </authorList>
    </citation>
    <scope>NUCLEOTIDE SEQUENCE [LARGE SCALE GENOMIC DNA]</scope>
    <source>
        <strain evidence="2 3">SEMIA 4084</strain>
    </source>
</reference>
<dbReference type="EMBL" id="JACHBK010000002">
    <property type="protein sequence ID" value="MBB5534367.1"/>
    <property type="molecule type" value="Genomic_DNA"/>
</dbReference>
<evidence type="ECO:0008006" key="4">
    <source>
        <dbReference type="Google" id="ProtNLM"/>
    </source>
</evidence>
<keyword evidence="3" id="KW-1185">Reference proteome</keyword>
<protein>
    <recommendedName>
        <fullName evidence="4">J domain-containing protein</fullName>
    </recommendedName>
</protein>
<dbReference type="Proteomes" id="UP000585507">
    <property type="component" value="Unassembled WGS sequence"/>
</dbReference>
<organism evidence="2 3">
    <name type="scientific">Rhizobium giardinii</name>
    <dbReference type="NCBI Taxonomy" id="56731"/>
    <lineage>
        <taxon>Bacteria</taxon>
        <taxon>Pseudomonadati</taxon>
        <taxon>Pseudomonadota</taxon>
        <taxon>Alphaproteobacteria</taxon>
        <taxon>Hyphomicrobiales</taxon>
        <taxon>Rhizobiaceae</taxon>
        <taxon>Rhizobium/Agrobacterium group</taxon>
        <taxon>Rhizobium</taxon>
    </lineage>
</organism>
<feature type="coiled-coil region" evidence="1">
    <location>
        <begin position="128"/>
        <end position="155"/>
    </location>
</feature>
<gene>
    <name evidence="2" type="ORF">GGD55_001038</name>
</gene>
<evidence type="ECO:0000313" key="2">
    <source>
        <dbReference type="EMBL" id="MBB5534367.1"/>
    </source>
</evidence>
<accession>A0A7W8U7U7</accession>
<evidence type="ECO:0000313" key="3">
    <source>
        <dbReference type="Proteomes" id="UP000585507"/>
    </source>
</evidence>
<dbReference type="AlphaFoldDB" id="A0A7W8U7U7"/>
<proteinExistence type="predicted"/>
<evidence type="ECO:0000256" key="1">
    <source>
        <dbReference type="SAM" id="Coils"/>
    </source>
</evidence>
<name>A0A7W8U7U7_9HYPH</name>
<keyword evidence="1" id="KW-0175">Coiled coil</keyword>